<feature type="compositionally biased region" description="Low complexity" evidence="6">
    <location>
        <begin position="298"/>
        <end position="342"/>
    </location>
</feature>
<evidence type="ECO:0000256" key="1">
    <source>
        <dbReference type="ARBA" id="ARBA00004123"/>
    </source>
</evidence>
<accession>A0AAW1XPI2</accession>
<dbReference type="AlphaFoldDB" id="A0AAW1XPI2"/>
<dbReference type="Gene3D" id="2.40.330.10">
    <property type="entry name" value="DNA-binding pseudobarrel domain"/>
    <property type="match status" value="1"/>
</dbReference>
<evidence type="ECO:0000256" key="5">
    <source>
        <dbReference type="ARBA" id="ARBA00023242"/>
    </source>
</evidence>
<dbReference type="PANTHER" id="PTHR31140:SF74">
    <property type="entry name" value="B3 DOMAIN-CONTAINING TRANSCRIPTION FACTOR LEC2"/>
    <property type="match status" value="1"/>
</dbReference>
<comment type="caution">
    <text evidence="8">The sequence shown here is derived from an EMBL/GenBank/DDBJ whole genome shotgun (WGS) entry which is preliminary data.</text>
</comment>
<dbReference type="GO" id="GO:0003700">
    <property type="term" value="F:DNA-binding transcription factor activity"/>
    <property type="evidence" value="ECO:0007669"/>
    <property type="project" value="InterPro"/>
</dbReference>
<evidence type="ECO:0000256" key="3">
    <source>
        <dbReference type="ARBA" id="ARBA00023125"/>
    </source>
</evidence>
<dbReference type="InterPro" id="IPR015300">
    <property type="entry name" value="DNA-bd_pseudobarrel_sf"/>
</dbReference>
<evidence type="ECO:0000259" key="7">
    <source>
        <dbReference type="PROSITE" id="PS50863"/>
    </source>
</evidence>
<protein>
    <recommendedName>
        <fullName evidence="7">TF-B3 domain-containing protein</fullName>
    </recommendedName>
</protein>
<evidence type="ECO:0000256" key="4">
    <source>
        <dbReference type="ARBA" id="ARBA00023163"/>
    </source>
</evidence>
<dbReference type="PANTHER" id="PTHR31140">
    <property type="entry name" value="B3 DOMAIN-CONTAINING TRANSCRIPTION FACTOR ABI3"/>
    <property type="match status" value="1"/>
</dbReference>
<dbReference type="SMART" id="SM01019">
    <property type="entry name" value="B3"/>
    <property type="match status" value="1"/>
</dbReference>
<comment type="subcellular location">
    <subcellularLocation>
        <location evidence="1">Nucleus</location>
    </subcellularLocation>
</comment>
<evidence type="ECO:0000256" key="2">
    <source>
        <dbReference type="ARBA" id="ARBA00023015"/>
    </source>
</evidence>
<dbReference type="Pfam" id="PF02362">
    <property type="entry name" value="B3"/>
    <property type="match status" value="1"/>
</dbReference>
<name>A0AAW1XPI2_RUBAR</name>
<dbReference type="InterPro" id="IPR044800">
    <property type="entry name" value="LEC2-like"/>
</dbReference>
<keyword evidence="9" id="KW-1185">Reference proteome</keyword>
<feature type="region of interest" description="Disordered" evidence="6">
    <location>
        <begin position="290"/>
        <end position="350"/>
    </location>
</feature>
<reference evidence="8 9" key="1">
    <citation type="journal article" date="2023" name="G3 (Bethesda)">
        <title>A chromosome-length genome assembly and annotation of blackberry (Rubus argutus, cv. 'Hillquist').</title>
        <authorList>
            <person name="Bruna T."/>
            <person name="Aryal R."/>
            <person name="Dudchenko O."/>
            <person name="Sargent D.J."/>
            <person name="Mead D."/>
            <person name="Buti M."/>
            <person name="Cavallini A."/>
            <person name="Hytonen T."/>
            <person name="Andres J."/>
            <person name="Pham M."/>
            <person name="Weisz D."/>
            <person name="Mascagni F."/>
            <person name="Usai G."/>
            <person name="Natali L."/>
            <person name="Bassil N."/>
            <person name="Fernandez G.E."/>
            <person name="Lomsadze A."/>
            <person name="Armour M."/>
            <person name="Olukolu B."/>
            <person name="Poorten T."/>
            <person name="Britton C."/>
            <person name="Davik J."/>
            <person name="Ashrafi H."/>
            <person name="Aiden E.L."/>
            <person name="Borodovsky M."/>
            <person name="Worthington M."/>
        </authorList>
    </citation>
    <scope>NUCLEOTIDE SEQUENCE [LARGE SCALE GENOMIC DNA]</scope>
    <source>
        <strain evidence="8">PI 553951</strain>
    </source>
</reference>
<dbReference type="EMBL" id="JBEDUW010000003">
    <property type="protein sequence ID" value="KAK9938343.1"/>
    <property type="molecule type" value="Genomic_DNA"/>
</dbReference>
<dbReference type="Proteomes" id="UP001457282">
    <property type="component" value="Unassembled WGS sequence"/>
</dbReference>
<keyword evidence="5" id="KW-0539">Nucleus</keyword>
<dbReference type="InterPro" id="IPR003340">
    <property type="entry name" value="B3_DNA-bd"/>
</dbReference>
<feature type="domain" description="TF-B3" evidence="7">
    <location>
        <begin position="170"/>
        <end position="271"/>
    </location>
</feature>
<sequence length="473" mass="53718">MENFHQPLFPSTTTTMTSIYEPMSSSPSTLASSSSLHYYYPAFQYLPPNKGGGVLHFPNPYPYYQPKASQPPFLYPMYPVLLPRPQPNPVLLPRPQPNPVSGDQGGIESKAARIERRMARQRRLFLSRSTANSGSSSCSTQMDISSAGSDMQNKDLYFRMPDMKELRVLFKKELKKSDVGSWGRIVIPKKEAEKYLPSLDEKQGIELSIRDVHSNHVWGLKYKYWANNKSRMYVFESAGNFIRKNELEVGDCIFLYEDESKNLFLSFHARKQYFSIEKARTRPIHVAESSYEQQHYATNPNNNNNDNNSNNSSSRNTQITNSDDNNHNTNTTTFTNSSNNADMNSETNSNNATMYTAYTYDEARTEEDEWSLAALLEDESKEMVRLSADHALSFGRLEEANNSIDNVINSQLECSSQPTMAGIWASSSSSQSIVKMVEDHFDDCYKGLGTLPEVDRFEQGVFDSIDMINDDKT</sequence>
<dbReference type="GO" id="GO:0005634">
    <property type="term" value="C:nucleus"/>
    <property type="evidence" value="ECO:0007669"/>
    <property type="project" value="UniProtKB-SubCell"/>
</dbReference>
<gene>
    <name evidence="8" type="ORF">M0R45_015089</name>
</gene>
<dbReference type="GO" id="GO:0003677">
    <property type="term" value="F:DNA binding"/>
    <property type="evidence" value="ECO:0007669"/>
    <property type="project" value="UniProtKB-KW"/>
</dbReference>
<dbReference type="PROSITE" id="PS50863">
    <property type="entry name" value="B3"/>
    <property type="match status" value="1"/>
</dbReference>
<organism evidence="8 9">
    <name type="scientific">Rubus argutus</name>
    <name type="common">Southern blackberry</name>
    <dbReference type="NCBI Taxonomy" id="59490"/>
    <lineage>
        <taxon>Eukaryota</taxon>
        <taxon>Viridiplantae</taxon>
        <taxon>Streptophyta</taxon>
        <taxon>Embryophyta</taxon>
        <taxon>Tracheophyta</taxon>
        <taxon>Spermatophyta</taxon>
        <taxon>Magnoliopsida</taxon>
        <taxon>eudicotyledons</taxon>
        <taxon>Gunneridae</taxon>
        <taxon>Pentapetalae</taxon>
        <taxon>rosids</taxon>
        <taxon>fabids</taxon>
        <taxon>Rosales</taxon>
        <taxon>Rosaceae</taxon>
        <taxon>Rosoideae</taxon>
        <taxon>Rosoideae incertae sedis</taxon>
        <taxon>Rubus</taxon>
    </lineage>
</organism>
<proteinExistence type="predicted"/>
<keyword evidence="2" id="KW-0805">Transcription regulation</keyword>
<evidence type="ECO:0000313" key="8">
    <source>
        <dbReference type="EMBL" id="KAK9938343.1"/>
    </source>
</evidence>
<dbReference type="SUPFAM" id="SSF101936">
    <property type="entry name" value="DNA-binding pseudobarrel domain"/>
    <property type="match status" value="1"/>
</dbReference>
<evidence type="ECO:0000313" key="9">
    <source>
        <dbReference type="Proteomes" id="UP001457282"/>
    </source>
</evidence>
<keyword evidence="4" id="KW-0804">Transcription</keyword>
<evidence type="ECO:0000256" key="6">
    <source>
        <dbReference type="SAM" id="MobiDB-lite"/>
    </source>
</evidence>
<keyword evidence="3" id="KW-0238">DNA-binding</keyword>
<dbReference type="CDD" id="cd10017">
    <property type="entry name" value="B3_DNA"/>
    <property type="match status" value="1"/>
</dbReference>